<gene>
    <name evidence="2" type="ORF">K435DRAFT_780786</name>
</gene>
<proteinExistence type="predicted"/>
<evidence type="ECO:0008006" key="4">
    <source>
        <dbReference type="Google" id="ProtNLM"/>
    </source>
</evidence>
<evidence type="ECO:0000313" key="2">
    <source>
        <dbReference type="EMBL" id="THU91357.1"/>
    </source>
</evidence>
<feature type="signal peptide" evidence="1">
    <location>
        <begin position="1"/>
        <end position="22"/>
    </location>
</feature>
<name>A0A4S8LPT0_DENBC</name>
<dbReference type="EMBL" id="ML179308">
    <property type="protein sequence ID" value="THU91357.1"/>
    <property type="molecule type" value="Genomic_DNA"/>
</dbReference>
<dbReference type="Proteomes" id="UP000297245">
    <property type="component" value="Unassembled WGS sequence"/>
</dbReference>
<protein>
    <recommendedName>
        <fullName evidence="4">Secreted protein</fullName>
    </recommendedName>
</protein>
<reference evidence="2 3" key="1">
    <citation type="journal article" date="2019" name="Nat. Ecol. Evol.">
        <title>Megaphylogeny resolves global patterns of mushroom evolution.</title>
        <authorList>
            <person name="Varga T."/>
            <person name="Krizsan K."/>
            <person name="Foldi C."/>
            <person name="Dima B."/>
            <person name="Sanchez-Garcia M."/>
            <person name="Sanchez-Ramirez S."/>
            <person name="Szollosi G.J."/>
            <person name="Szarkandi J.G."/>
            <person name="Papp V."/>
            <person name="Albert L."/>
            <person name="Andreopoulos W."/>
            <person name="Angelini C."/>
            <person name="Antonin V."/>
            <person name="Barry K.W."/>
            <person name="Bougher N.L."/>
            <person name="Buchanan P."/>
            <person name="Buyck B."/>
            <person name="Bense V."/>
            <person name="Catcheside P."/>
            <person name="Chovatia M."/>
            <person name="Cooper J."/>
            <person name="Damon W."/>
            <person name="Desjardin D."/>
            <person name="Finy P."/>
            <person name="Geml J."/>
            <person name="Haridas S."/>
            <person name="Hughes K."/>
            <person name="Justo A."/>
            <person name="Karasinski D."/>
            <person name="Kautmanova I."/>
            <person name="Kiss B."/>
            <person name="Kocsube S."/>
            <person name="Kotiranta H."/>
            <person name="LaButti K.M."/>
            <person name="Lechner B.E."/>
            <person name="Liimatainen K."/>
            <person name="Lipzen A."/>
            <person name="Lukacs Z."/>
            <person name="Mihaltcheva S."/>
            <person name="Morgado L.N."/>
            <person name="Niskanen T."/>
            <person name="Noordeloos M.E."/>
            <person name="Ohm R.A."/>
            <person name="Ortiz-Santana B."/>
            <person name="Ovrebo C."/>
            <person name="Racz N."/>
            <person name="Riley R."/>
            <person name="Savchenko A."/>
            <person name="Shiryaev A."/>
            <person name="Soop K."/>
            <person name="Spirin V."/>
            <person name="Szebenyi C."/>
            <person name="Tomsovsky M."/>
            <person name="Tulloss R.E."/>
            <person name="Uehling J."/>
            <person name="Grigoriev I.V."/>
            <person name="Vagvolgyi C."/>
            <person name="Papp T."/>
            <person name="Martin F.M."/>
            <person name="Miettinen O."/>
            <person name="Hibbett D.S."/>
            <person name="Nagy L.G."/>
        </authorList>
    </citation>
    <scope>NUCLEOTIDE SEQUENCE [LARGE SCALE GENOMIC DNA]</scope>
    <source>
        <strain evidence="2 3">CBS 962.96</strain>
    </source>
</reference>
<organism evidence="2 3">
    <name type="scientific">Dendrothele bispora (strain CBS 962.96)</name>
    <dbReference type="NCBI Taxonomy" id="1314807"/>
    <lineage>
        <taxon>Eukaryota</taxon>
        <taxon>Fungi</taxon>
        <taxon>Dikarya</taxon>
        <taxon>Basidiomycota</taxon>
        <taxon>Agaricomycotina</taxon>
        <taxon>Agaricomycetes</taxon>
        <taxon>Agaricomycetidae</taxon>
        <taxon>Agaricales</taxon>
        <taxon>Agaricales incertae sedis</taxon>
        <taxon>Dendrothele</taxon>
    </lineage>
</organism>
<evidence type="ECO:0000313" key="3">
    <source>
        <dbReference type="Proteomes" id="UP000297245"/>
    </source>
</evidence>
<dbReference type="AlphaFoldDB" id="A0A4S8LPT0"/>
<keyword evidence="3" id="KW-1185">Reference proteome</keyword>
<keyword evidence="1" id="KW-0732">Signal</keyword>
<feature type="chain" id="PRO_5020474445" description="Secreted protein" evidence="1">
    <location>
        <begin position="23"/>
        <end position="93"/>
    </location>
</feature>
<sequence>MCLVWILSFLVLPSALVPLTLAILRTAIPSAVQRSLHCLPILWLHGLPRNLRETVTSIQIHLRPLCLHFLDAQHAVLVLGWSFTNLVRVWRMM</sequence>
<evidence type="ECO:0000256" key="1">
    <source>
        <dbReference type="SAM" id="SignalP"/>
    </source>
</evidence>
<accession>A0A4S8LPT0</accession>